<evidence type="ECO:0000256" key="2">
    <source>
        <dbReference type="SAM" id="Phobius"/>
    </source>
</evidence>
<dbReference type="Pfam" id="PF20153">
    <property type="entry name" value="DUF6535"/>
    <property type="match status" value="1"/>
</dbReference>
<evidence type="ECO:0000313" key="5">
    <source>
        <dbReference type="Proteomes" id="UP000250043"/>
    </source>
</evidence>
<dbReference type="OrthoDB" id="3235960at2759"/>
<evidence type="ECO:0000256" key="1">
    <source>
        <dbReference type="SAM" id="MobiDB-lite"/>
    </source>
</evidence>
<feature type="transmembrane region" description="Helical" evidence="2">
    <location>
        <begin position="281"/>
        <end position="302"/>
    </location>
</feature>
<feature type="compositionally biased region" description="Basic and acidic residues" evidence="1">
    <location>
        <begin position="1"/>
        <end position="10"/>
    </location>
</feature>
<sequence>MSFEMKEADRTSTSSGSTYEGAEVSIQDVAGEAGANNYTPSSNEKGGDGGRLDCSCCHGRPTGVPEIDPKQVAKEAEEAWTLCSTKARKNDEDVARAWKEEIDALLVFAGLFSAVLTSFIVQVYPALVPNQQNSGDINTQILLRISSQLERSLSAGTDSTAASALNPMIDLANPNGIALDGPSAALTAINTLWFSSLILSLSASCIGLIVRQWLNHFISPTPADPVSSTYIHCLRWYMGFVAWHVSGTLSVLPILLQLAVILFLVGLVIMLWTLNFVVVGFTMPLVVALFCFITFTTLVPIWKPKCPYKSPQALFACWTVDWLHRFYRWLLECAAKAAAKVPRFADSRAAALLTHLLERAGESRKVYRTWISQEQSIVEEFVNDVVVPCLADQQDSNDMLTLRRFQRFTKEMQQPLTYAGRDAVGKITIDAASQIPDRVVCEFAMTTGEWLVHNVPLNRTSLVRLVTLANRVYHQDEAHKKAIGHLVTMILRRQPLVLSLIMDDWHADVDDGSPVDHEFVDFMINDALFRLGRATELLDEHPDRPPLPSQRQAINTAELACNLAMQLATLLPTPCLHAHLQGALREFEKGLRQWRARTADLQIGSMAQPAAKFFQHLHRRVRAHAALLAEENAPIRASALAQLGTAERRMTGSKARAEQVERILASCACR</sequence>
<dbReference type="EMBL" id="KV722657">
    <property type="protein sequence ID" value="OCH84579.1"/>
    <property type="molecule type" value="Genomic_DNA"/>
</dbReference>
<organism evidence="4 5">
    <name type="scientific">Obba rivulosa</name>
    <dbReference type="NCBI Taxonomy" id="1052685"/>
    <lineage>
        <taxon>Eukaryota</taxon>
        <taxon>Fungi</taxon>
        <taxon>Dikarya</taxon>
        <taxon>Basidiomycota</taxon>
        <taxon>Agaricomycotina</taxon>
        <taxon>Agaricomycetes</taxon>
        <taxon>Polyporales</taxon>
        <taxon>Gelatoporiaceae</taxon>
        <taxon>Obba</taxon>
    </lineage>
</organism>
<dbReference type="AlphaFoldDB" id="A0A8E2DG88"/>
<keyword evidence="2" id="KW-0812">Transmembrane</keyword>
<gene>
    <name evidence="4" type="ORF">OBBRIDRAFT_764103</name>
</gene>
<dbReference type="InterPro" id="IPR045338">
    <property type="entry name" value="DUF6535"/>
</dbReference>
<feature type="region of interest" description="Disordered" evidence="1">
    <location>
        <begin position="1"/>
        <end position="50"/>
    </location>
</feature>
<keyword evidence="5" id="KW-1185">Reference proteome</keyword>
<keyword evidence="2" id="KW-0472">Membrane</keyword>
<name>A0A8E2DG88_9APHY</name>
<feature type="domain" description="DUF6535" evidence="3">
    <location>
        <begin position="80"/>
        <end position="273"/>
    </location>
</feature>
<feature type="transmembrane region" description="Helical" evidence="2">
    <location>
        <begin position="104"/>
        <end position="124"/>
    </location>
</feature>
<dbReference type="Proteomes" id="UP000250043">
    <property type="component" value="Unassembled WGS sequence"/>
</dbReference>
<keyword evidence="2" id="KW-1133">Transmembrane helix</keyword>
<evidence type="ECO:0000313" key="4">
    <source>
        <dbReference type="EMBL" id="OCH84579.1"/>
    </source>
</evidence>
<evidence type="ECO:0000259" key="3">
    <source>
        <dbReference type="Pfam" id="PF20153"/>
    </source>
</evidence>
<accession>A0A8E2DG88</accession>
<proteinExistence type="predicted"/>
<reference evidence="4 5" key="1">
    <citation type="submission" date="2016-07" db="EMBL/GenBank/DDBJ databases">
        <title>Draft genome of the white-rot fungus Obba rivulosa 3A-2.</title>
        <authorList>
            <consortium name="DOE Joint Genome Institute"/>
            <person name="Miettinen O."/>
            <person name="Riley R."/>
            <person name="Acob R."/>
            <person name="Barry K."/>
            <person name="Cullen D."/>
            <person name="De Vries R."/>
            <person name="Hainaut M."/>
            <person name="Hatakka A."/>
            <person name="Henrissat B."/>
            <person name="Hilden K."/>
            <person name="Kuo R."/>
            <person name="Labutti K."/>
            <person name="Lipzen A."/>
            <person name="Makela M.R."/>
            <person name="Sandor L."/>
            <person name="Spatafora J.W."/>
            <person name="Grigoriev I.V."/>
            <person name="Hibbett D.S."/>
        </authorList>
    </citation>
    <scope>NUCLEOTIDE SEQUENCE [LARGE SCALE GENOMIC DNA]</scope>
    <source>
        <strain evidence="4 5">3A-2</strain>
    </source>
</reference>
<feature type="transmembrane region" description="Helical" evidence="2">
    <location>
        <begin position="251"/>
        <end position="274"/>
    </location>
</feature>
<protein>
    <recommendedName>
        <fullName evidence="3">DUF6535 domain-containing protein</fullName>
    </recommendedName>
</protein>